<comment type="function">
    <text evidence="1">Produces ATP from ADP in the presence of a proton gradient across the membrane. The gamma chain is believed to be important in regulating ATPase activity and the flow of protons through the CF(0) complex.</text>
</comment>
<dbReference type="PRINTS" id="PR00126">
    <property type="entry name" value="ATPASEGAMMA"/>
</dbReference>
<name>D7UT02_9EUKA</name>
<dbReference type="InterPro" id="IPR000131">
    <property type="entry name" value="ATP_synth_F1_gsu"/>
</dbReference>
<dbReference type="GO" id="GO:0046933">
    <property type="term" value="F:proton-transporting ATP synthase activity, rotational mechanism"/>
    <property type="evidence" value="ECO:0007669"/>
    <property type="project" value="InterPro"/>
</dbReference>
<evidence type="ECO:0000256" key="10">
    <source>
        <dbReference type="RuleBase" id="RU004001"/>
    </source>
</evidence>
<keyword evidence="12" id="KW-0732">Signal</keyword>
<feature type="signal peptide" evidence="12">
    <location>
        <begin position="1"/>
        <end position="16"/>
    </location>
</feature>
<proteinExistence type="evidence at transcript level"/>
<comment type="subcellular location">
    <subcellularLocation>
        <location evidence="2">Plastid</location>
        <location evidence="2">Chloroplast thylakoid membrane</location>
        <topology evidence="2">Peripheral membrane protein</topology>
    </subcellularLocation>
</comment>
<protein>
    <recommendedName>
        <fullName evidence="10">ATP synthase subunit gamma</fullName>
    </recommendedName>
</protein>
<dbReference type="FunFam" id="1.10.287.80:FF:000003">
    <property type="entry name" value="ATP synthase gamma chain, chloroplastic"/>
    <property type="match status" value="1"/>
</dbReference>
<evidence type="ECO:0000256" key="12">
    <source>
        <dbReference type="SAM" id="SignalP"/>
    </source>
</evidence>
<evidence type="ECO:0000256" key="7">
    <source>
        <dbReference type="ARBA" id="ARBA00023136"/>
    </source>
</evidence>
<gene>
    <name evidence="13" type="primary">AtpC1</name>
</gene>
<dbReference type="GO" id="GO:0009535">
    <property type="term" value="C:chloroplast thylakoid membrane"/>
    <property type="evidence" value="ECO:0007669"/>
    <property type="project" value="UniProtKB-SubCell"/>
</dbReference>
<keyword evidence="8 10" id="KW-0139">CF(1)</keyword>
<evidence type="ECO:0000256" key="2">
    <source>
        <dbReference type="ARBA" id="ARBA00004525"/>
    </source>
</evidence>
<feature type="region of interest" description="Disordered" evidence="11">
    <location>
        <begin position="313"/>
        <end position="337"/>
    </location>
</feature>
<organism evidence="13">
    <name type="scientific">Pavlova pinguis</name>
    <dbReference type="NCBI Taxonomy" id="119481"/>
    <lineage>
        <taxon>Eukaryota</taxon>
        <taxon>Haptista</taxon>
        <taxon>Haptophyta</taxon>
        <taxon>Pavlovophyceae</taxon>
        <taxon>Pavlovales</taxon>
        <taxon>Pavlovaceae</taxon>
        <taxon>Pavlova</taxon>
    </lineage>
</organism>
<dbReference type="Gene3D" id="3.40.1380.10">
    <property type="match status" value="1"/>
</dbReference>
<feature type="chain" id="PRO_5003106530" description="ATP synthase subunit gamma" evidence="12">
    <location>
        <begin position="17"/>
        <end position="337"/>
    </location>
</feature>
<dbReference type="SUPFAM" id="SSF52943">
    <property type="entry name" value="ATP synthase (F1-ATPase), gamma subunit"/>
    <property type="match status" value="1"/>
</dbReference>
<dbReference type="CDD" id="cd12151">
    <property type="entry name" value="F1-ATPase_gamma"/>
    <property type="match status" value="1"/>
</dbReference>
<dbReference type="PANTHER" id="PTHR11693">
    <property type="entry name" value="ATP SYNTHASE GAMMA CHAIN"/>
    <property type="match status" value="1"/>
</dbReference>
<dbReference type="NCBIfam" id="TIGR01146">
    <property type="entry name" value="ATPsyn_F1gamma"/>
    <property type="match status" value="1"/>
</dbReference>
<dbReference type="AlphaFoldDB" id="D7UT02"/>
<reference evidence="13" key="1">
    <citation type="submission" date="2010-04" db="EMBL/GenBank/DDBJ databases">
        <title>Isolation of chloroplast FtsZ and AtpC, and analysis of protein targeting into the complex chloroplast of the haptophyte Pavlova pinguis.</title>
        <authorList>
            <person name="Nishikawa T."/>
            <person name="Kajitani H."/>
            <person name="Sato M."/>
            <person name="Mogi Y."/>
            <person name="Moriyama Y."/>
            <person name="Kawano S."/>
        </authorList>
    </citation>
    <scope>NUCLEOTIDE SEQUENCE</scope>
</reference>
<evidence type="ECO:0000256" key="9">
    <source>
        <dbReference type="ARBA" id="ARBA00023310"/>
    </source>
</evidence>
<evidence type="ECO:0000256" key="3">
    <source>
        <dbReference type="ARBA" id="ARBA00007681"/>
    </source>
</evidence>
<evidence type="ECO:0000256" key="5">
    <source>
        <dbReference type="ARBA" id="ARBA00022781"/>
    </source>
</evidence>
<dbReference type="Pfam" id="PF00231">
    <property type="entry name" value="ATP-synt"/>
    <property type="match status" value="1"/>
</dbReference>
<accession>D7UT02</accession>
<comment type="similarity">
    <text evidence="3 10">Belongs to the ATPase gamma chain family.</text>
</comment>
<keyword evidence="4 10" id="KW-0813">Transport</keyword>
<keyword evidence="5 10" id="KW-0375">Hydrogen ion transport</keyword>
<dbReference type="EMBL" id="AB557976">
    <property type="protein sequence ID" value="BAJ09745.1"/>
    <property type="molecule type" value="mRNA"/>
</dbReference>
<dbReference type="InterPro" id="IPR035968">
    <property type="entry name" value="ATP_synth_F1_ATPase_gsu"/>
</dbReference>
<keyword evidence="7" id="KW-0472">Membrane</keyword>
<dbReference type="PANTHER" id="PTHR11693:SF41">
    <property type="entry name" value="ATP SYNTHASE GAMMA CHAIN, CHLOROPLASTIC"/>
    <property type="match status" value="1"/>
</dbReference>
<evidence type="ECO:0000256" key="8">
    <source>
        <dbReference type="ARBA" id="ARBA00023196"/>
    </source>
</evidence>
<keyword evidence="6 10" id="KW-0406">Ion transport</keyword>
<evidence type="ECO:0000256" key="6">
    <source>
        <dbReference type="ARBA" id="ARBA00023065"/>
    </source>
</evidence>
<evidence type="ECO:0000256" key="1">
    <source>
        <dbReference type="ARBA" id="ARBA00003456"/>
    </source>
</evidence>
<comment type="subunit">
    <text evidence="10">F-type ATPases have 2 components, CF(1) - the catalytic core - and CF(0) - the membrane proton channel. CF(1) and CF(0) have multiple subunits.</text>
</comment>
<evidence type="ECO:0000256" key="4">
    <source>
        <dbReference type="ARBA" id="ARBA00022448"/>
    </source>
</evidence>
<dbReference type="GO" id="GO:0045259">
    <property type="term" value="C:proton-transporting ATP synthase complex"/>
    <property type="evidence" value="ECO:0007669"/>
    <property type="project" value="UniProtKB-KW"/>
</dbReference>
<evidence type="ECO:0000256" key="11">
    <source>
        <dbReference type="SAM" id="MobiDB-lite"/>
    </source>
</evidence>
<dbReference type="FunFam" id="3.40.1380.10:FF:000006">
    <property type="entry name" value="ATP synthase gamma chain"/>
    <property type="match status" value="1"/>
</dbReference>
<keyword evidence="9 10" id="KW-0066">ATP synthesis</keyword>
<evidence type="ECO:0000313" key="13">
    <source>
        <dbReference type="EMBL" id="BAJ09745.1"/>
    </source>
</evidence>
<sequence>MFRSFALALLVASASAFNMAPGMGHMPVAARPVSQGNAVVMGDNIRELRTRIASIKNTQKITSAMKLVAAAKVRRAQDAVIRSRPFSENLEKVLGGLIERLKNEPLDFPLLQERETNSVLLVVVSGERGLCGGYNAQVIKKTQARLDELKEQGVSVKLLCVGRKANVWFARRGLDIVKFEPCPQTPTSEFASELSDEILNYFLSEEVDRVELLYTSFVSMISSVPSVRTLVPLSPQGLETAGDEIFKLTTKDGKFGVERETVPRAEPEQFQADMIFEQEPAQLLNAILPLYINGQILRTVQVSARWPLPPAPRRARWHRGPRRGEVRHSLTTPLAAS</sequence>